<keyword evidence="5" id="KW-0067">ATP-binding</keyword>
<reference evidence="16 17" key="1">
    <citation type="submission" date="2024-04" db="EMBL/GenBank/DDBJ databases">
        <title>Novel species of the genus Ideonella isolated from streams.</title>
        <authorList>
            <person name="Lu H."/>
        </authorList>
    </citation>
    <scope>NUCLEOTIDE SEQUENCE [LARGE SCALE GENOMIC DNA]</scope>
    <source>
        <strain evidence="16 17">DXS29W</strain>
    </source>
</reference>
<feature type="domain" description="AAA+ ATPase" evidence="15">
    <location>
        <begin position="161"/>
        <end position="343"/>
    </location>
</feature>
<name>A0ABU9BKA3_9BURK</name>
<comment type="similarity">
    <text evidence="11">Belongs to the ATPase alpha/beta chains family. T3SS ATPase subfamily.</text>
</comment>
<keyword evidence="8" id="KW-0843">Virulence</keyword>
<dbReference type="EMBL" id="JBBUTG010000001">
    <property type="protein sequence ID" value="MEK8029355.1"/>
    <property type="molecule type" value="Genomic_DNA"/>
</dbReference>
<dbReference type="PANTHER" id="PTHR15184:SF9">
    <property type="entry name" value="SPI-1 TYPE 3 SECRETION SYSTEM ATPASE"/>
    <property type="match status" value="1"/>
</dbReference>
<dbReference type="NCBIfam" id="TIGR02546">
    <property type="entry name" value="III_secr_ATP"/>
    <property type="match status" value="1"/>
</dbReference>
<dbReference type="InterPro" id="IPR050053">
    <property type="entry name" value="ATPase_alpha/beta_chains"/>
</dbReference>
<evidence type="ECO:0000256" key="12">
    <source>
        <dbReference type="ARBA" id="ARBA00024382"/>
    </source>
</evidence>
<dbReference type="SMART" id="SM00382">
    <property type="entry name" value="AAA"/>
    <property type="match status" value="1"/>
</dbReference>
<evidence type="ECO:0000256" key="6">
    <source>
        <dbReference type="ARBA" id="ARBA00022927"/>
    </source>
</evidence>
<dbReference type="InterPro" id="IPR040627">
    <property type="entry name" value="T3SS_ATPase_C"/>
</dbReference>
<accession>A0ABU9BKA3</accession>
<evidence type="ECO:0000256" key="1">
    <source>
        <dbReference type="ARBA" id="ARBA00004496"/>
    </source>
</evidence>
<sequence>MQTLSDFGQTLASAIETEPLLQRVGKVVEVIGTLMKVTGLDARLGELCEIVEADGEVVQTAEVVGFSGGRSILSPFGSILGVRVGSRVVGLGQVLSVPVGDAVLGRVVDSLGRPIDGKGPIAAVERRPVFALPPSPMARAMIEHPLPTGVKVIDALLTLGEGQRMGIFAPAGVGKSTLMGMLARGTACDISVIALIGERGREVREFIEIIMGESGMARSVVVCATSDRSSIERAKAAHAATAIAEYFRDRGLKVLLMMDSLTRFARAQREIGLAAGEPPARRGFPPSVFAEIPRLLERAGMGAQGSITALYTVLAEDESGGDPIAEEVRGILDGHMILSRKIAARNQYPAIDVLGSLSRVMSQIVPKPHQAAAGKFRRLMAKFDEMEMLLQMGEYRPGADALADEAVQKNDAVRDFLNQATDDLWDYHRSVEALARVANG</sequence>
<dbReference type="InterPro" id="IPR013380">
    <property type="entry name" value="ATPase_T3SS_SctN"/>
</dbReference>
<dbReference type="InterPro" id="IPR003593">
    <property type="entry name" value="AAA+_ATPase"/>
</dbReference>
<keyword evidence="2" id="KW-0813">Transport</keyword>
<keyword evidence="7" id="KW-1278">Translocase</keyword>
<dbReference type="Pfam" id="PF18269">
    <property type="entry name" value="T3SS_ATPase_C"/>
    <property type="match status" value="1"/>
</dbReference>
<evidence type="ECO:0000313" key="17">
    <source>
        <dbReference type="Proteomes" id="UP001371218"/>
    </source>
</evidence>
<dbReference type="Pfam" id="PF00006">
    <property type="entry name" value="ATP-synt_ab"/>
    <property type="match status" value="1"/>
</dbReference>
<gene>
    <name evidence="16" type="primary">sctN</name>
    <name evidence="16" type="ORF">AACH06_00865</name>
</gene>
<keyword evidence="9" id="KW-0472">Membrane</keyword>
<evidence type="ECO:0000259" key="15">
    <source>
        <dbReference type="SMART" id="SM00382"/>
    </source>
</evidence>
<proteinExistence type="inferred from homology"/>
<dbReference type="SUPFAM" id="SSF52540">
    <property type="entry name" value="P-loop containing nucleoside triphosphate hydrolases"/>
    <property type="match status" value="1"/>
</dbReference>
<dbReference type="Proteomes" id="UP001371218">
    <property type="component" value="Unassembled WGS sequence"/>
</dbReference>
<dbReference type="RefSeq" id="WP_341424213.1">
    <property type="nucleotide sequence ID" value="NZ_JBBUTG010000001.1"/>
</dbReference>
<evidence type="ECO:0000256" key="13">
    <source>
        <dbReference type="ARBA" id="ARBA00024442"/>
    </source>
</evidence>
<dbReference type="Gene3D" id="3.40.50.12240">
    <property type="match status" value="1"/>
</dbReference>
<dbReference type="NCBIfam" id="NF006575">
    <property type="entry name" value="PRK09099.1"/>
    <property type="match status" value="1"/>
</dbReference>
<comment type="catalytic activity">
    <reaction evidence="14">
        <text>ATP + H2O + cellular proteinSide 1 = ADP + phosphate + cellular proteinSide 2.</text>
        <dbReference type="EC" id="7.4.2.8"/>
    </reaction>
</comment>
<dbReference type="InterPro" id="IPR020003">
    <property type="entry name" value="ATPase_a/bsu_AS"/>
</dbReference>
<keyword evidence="10" id="KW-0139">CF(1)</keyword>
<evidence type="ECO:0000256" key="9">
    <source>
        <dbReference type="ARBA" id="ARBA00023136"/>
    </source>
</evidence>
<protein>
    <recommendedName>
        <fullName evidence="13">Type 3 secretion system ATPase</fullName>
        <ecNumber evidence="12">7.4.2.8</ecNumber>
    </recommendedName>
</protein>
<dbReference type="InterPro" id="IPR004100">
    <property type="entry name" value="ATPase_F1/V1/A1_a/bsu_N"/>
</dbReference>
<dbReference type="InterPro" id="IPR027417">
    <property type="entry name" value="P-loop_NTPase"/>
</dbReference>
<keyword evidence="4" id="KW-0547">Nucleotide-binding</keyword>
<comment type="subcellular location">
    <subcellularLocation>
        <location evidence="1">Cytoplasm</location>
    </subcellularLocation>
</comment>
<dbReference type="PROSITE" id="PS00152">
    <property type="entry name" value="ATPASE_ALPHA_BETA"/>
    <property type="match status" value="1"/>
</dbReference>
<dbReference type="CDD" id="cd01136">
    <property type="entry name" value="ATPase_flagellum-secretory_path_III"/>
    <property type="match status" value="1"/>
</dbReference>
<evidence type="ECO:0000256" key="11">
    <source>
        <dbReference type="ARBA" id="ARBA00024342"/>
    </source>
</evidence>
<keyword evidence="6" id="KW-0653">Protein transport</keyword>
<evidence type="ECO:0000256" key="7">
    <source>
        <dbReference type="ARBA" id="ARBA00022967"/>
    </source>
</evidence>
<evidence type="ECO:0000256" key="14">
    <source>
        <dbReference type="ARBA" id="ARBA00034006"/>
    </source>
</evidence>
<dbReference type="InterPro" id="IPR000194">
    <property type="entry name" value="ATPase_F1/V1/A1_a/bsu_nucl-bd"/>
</dbReference>
<dbReference type="InterPro" id="IPR005714">
    <property type="entry name" value="ATPase_T3SS_FliI/YscN"/>
</dbReference>
<keyword evidence="10" id="KW-0066">ATP synthesis</keyword>
<evidence type="ECO:0000256" key="4">
    <source>
        <dbReference type="ARBA" id="ARBA00022741"/>
    </source>
</evidence>
<dbReference type="PANTHER" id="PTHR15184">
    <property type="entry name" value="ATP SYNTHASE"/>
    <property type="match status" value="1"/>
</dbReference>
<keyword evidence="17" id="KW-1185">Reference proteome</keyword>
<dbReference type="Pfam" id="PF02874">
    <property type="entry name" value="ATP-synt_ab_N"/>
    <property type="match status" value="1"/>
</dbReference>
<keyword evidence="3" id="KW-0963">Cytoplasm</keyword>
<evidence type="ECO:0000256" key="8">
    <source>
        <dbReference type="ARBA" id="ARBA00023026"/>
    </source>
</evidence>
<dbReference type="CDD" id="cd18117">
    <property type="entry name" value="ATP-synt_flagellum-secretory_path_III_N"/>
    <property type="match status" value="1"/>
</dbReference>
<evidence type="ECO:0000256" key="2">
    <source>
        <dbReference type="ARBA" id="ARBA00022448"/>
    </source>
</evidence>
<evidence type="ECO:0000313" key="16">
    <source>
        <dbReference type="EMBL" id="MEK8029355.1"/>
    </source>
</evidence>
<dbReference type="NCBIfam" id="TIGR01026">
    <property type="entry name" value="fliI_yscN"/>
    <property type="match status" value="1"/>
</dbReference>
<evidence type="ECO:0000256" key="10">
    <source>
        <dbReference type="ARBA" id="ARBA00023196"/>
    </source>
</evidence>
<comment type="caution">
    <text evidence="16">The sequence shown here is derived from an EMBL/GenBank/DDBJ whole genome shotgun (WGS) entry which is preliminary data.</text>
</comment>
<evidence type="ECO:0000256" key="3">
    <source>
        <dbReference type="ARBA" id="ARBA00022490"/>
    </source>
</evidence>
<organism evidence="16 17">
    <name type="scientific">Ideonella lacteola</name>
    <dbReference type="NCBI Taxonomy" id="2984193"/>
    <lineage>
        <taxon>Bacteria</taxon>
        <taxon>Pseudomonadati</taxon>
        <taxon>Pseudomonadota</taxon>
        <taxon>Betaproteobacteria</taxon>
        <taxon>Burkholderiales</taxon>
        <taxon>Sphaerotilaceae</taxon>
        <taxon>Ideonella</taxon>
    </lineage>
</organism>
<dbReference type="EC" id="7.4.2.8" evidence="12"/>
<evidence type="ECO:0000256" key="5">
    <source>
        <dbReference type="ARBA" id="ARBA00022840"/>
    </source>
</evidence>